<accession>A0ABQ5F7D2</accession>
<protein>
    <submittedName>
        <fullName evidence="2">Uncharacterized protein</fullName>
    </submittedName>
</protein>
<evidence type="ECO:0000313" key="2">
    <source>
        <dbReference type="EMBL" id="GJT59230.1"/>
    </source>
</evidence>
<evidence type="ECO:0000256" key="1">
    <source>
        <dbReference type="SAM" id="MobiDB-lite"/>
    </source>
</evidence>
<comment type="caution">
    <text evidence="2">The sequence shown here is derived from an EMBL/GenBank/DDBJ whole genome shotgun (WGS) entry which is preliminary data.</text>
</comment>
<dbReference type="Proteomes" id="UP001151760">
    <property type="component" value="Unassembled WGS sequence"/>
</dbReference>
<keyword evidence="3" id="KW-1185">Reference proteome</keyword>
<proteinExistence type="predicted"/>
<gene>
    <name evidence="2" type="ORF">Tco_1002763</name>
</gene>
<feature type="region of interest" description="Disordered" evidence="1">
    <location>
        <begin position="1"/>
        <end position="21"/>
    </location>
</feature>
<evidence type="ECO:0000313" key="3">
    <source>
        <dbReference type="Proteomes" id="UP001151760"/>
    </source>
</evidence>
<organism evidence="2 3">
    <name type="scientific">Tanacetum coccineum</name>
    <dbReference type="NCBI Taxonomy" id="301880"/>
    <lineage>
        <taxon>Eukaryota</taxon>
        <taxon>Viridiplantae</taxon>
        <taxon>Streptophyta</taxon>
        <taxon>Embryophyta</taxon>
        <taxon>Tracheophyta</taxon>
        <taxon>Spermatophyta</taxon>
        <taxon>Magnoliopsida</taxon>
        <taxon>eudicotyledons</taxon>
        <taxon>Gunneridae</taxon>
        <taxon>Pentapetalae</taxon>
        <taxon>asterids</taxon>
        <taxon>campanulids</taxon>
        <taxon>Asterales</taxon>
        <taxon>Asteraceae</taxon>
        <taxon>Asteroideae</taxon>
        <taxon>Anthemideae</taxon>
        <taxon>Anthemidinae</taxon>
        <taxon>Tanacetum</taxon>
    </lineage>
</organism>
<feature type="compositionally biased region" description="Polar residues" evidence="1">
    <location>
        <begin position="8"/>
        <end position="19"/>
    </location>
</feature>
<sequence length="105" mass="12279">MNDEVHNPNLQNTSPSKINETYEPLHRMDSYEQPSCLRSTFVSEALRKSDQMHQIFEKSCLAMTYELDDMIELPKSQPKKTYKEDLECEMVMVKVIFDKKKLGSS</sequence>
<reference evidence="2" key="2">
    <citation type="submission" date="2022-01" db="EMBL/GenBank/DDBJ databases">
        <authorList>
            <person name="Yamashiro T."/>
            <person name="Shiraishi A."/>
            <person name="Satake H."/>
            <person name="Nakayama K."/>
        </authorList>
    </citation>
    <scope>NUCLEOTIDE SEQUENCE</scope>
</reference>
<dbReference type="EMBL" id="BQNB010017090">
    <property type="protein sequence ID" value="GJT59230.1"/>
    <property type="molecule type" value="Genomic_DNA"/>
</dbReference>
<reference evidence="2" key="1">
    <citation type="journal article" date="2022" name="Int. J. Mol. Sci.">
        <title>Draft Genome of Tanacetum Coccineum: Genomic Comparison of Closely Related Tanacetum-Family Plants.</title>
        <authorList>
            <person name="Yamashiro T."/>
            <person name="Shiraishi A."/>
            <person name="Nakayama K."/>
            <person name="Satake H."/>
        </authorList>
    </citation>
    <scope>NUCLEOTIDE SEQUENCE</scope>
</reference>
<name>A0ABQ5F7D2_9ASTR</name>